<protein>
    <submittedName>
        <fullName evidence="1">Uncharacterized protein</fullName>
    </submittedName>
</protein>
<dbReference type="AlphaFoldDB" id="A0A645GFW0"/>
<gene>
    <name evidence="1" type="ORF">SDC9_172407</name>
</gene>
<proteinExistence type="predicted"/>
<organism evidence="1">
    <name type="scientific">bioreactor metagenome</name>
    <dbReference type="NCBI Taxonomy" id="1076179"/>
    <lineage>
        <taxon>unclassified sequences</taxon>
        <taxon>metagenomes</taxon>
        <taxon>ecological metagenomes</taxon>
    </lineage>
</organism>
<sequence length="54" mass="5992">MTDLAFDEDIAVGYGLGHGTVFKIFLHGGAYILDPAVFFSEVDFRKHEVKRGFG</sequence>
<reference evidence="1" key="1">
    <citation type="submission" date="2019-08" db="EMBL/GenBank/DDBJ databases">
        <authorList>
            <person name="Kucharzyk K."/>
            <person name="Murdoch R.W."/>
            <person name="Higgins S."/>
            <person name="Loffler F."/>
        </authorList>
    </citation>
    <scope>NUCLEOTIDE SEQUENCE</scope>
</reference>
<evidence type="ECO:0000313" key="1">
    <source>
        <dbReference type="EMBL" id="MPN25000.1"/>
    </source>
</evidence>
<comment type="caution">
    <text evidence="1">The sequence shown here is derived from an EMBL/GenBank/DDBJ whole genome shotgun (WGS) entry which is preliminary data.</text>
</comment>
<accession>A0A645GFW0</accession>
<dbReference type="EMBL" id="VSSQ01074025">
    <property type="protein sequence ID" value="MPN25000.1"/>
    <property type="molecule type" value="Genomic_DNA"/>
</dbReference>
<name>A0A645GFW0_9ZZZZ</name>